<evidence type="ECO:0000313" key="2">
    <source>
        <dbReference type="EMBL" id="GJU09940.1"/>
    </source>
</evidence>
<dbReference type="CDD" id="cd06222">
    <property type="entry name" value="RNase_H_like"/>
    <property type="match status" value="1"/>
</dbReference>
<reference evidence="2" key="2">
    <citation type="submission" date="2022-01" db="EMBL/GenBank/DDBJ databases">
        <authorList>
            <person name="Yamashiro T."/>
            <person name="Shiraishi A."/>
            <person name="Satake H."/>
            <person name="Nakayama K."/>
        </authorList>
    </citation>
    <scope>NUCLEOTIDE SEQUENCE</scope>
</reference>
<dbReference type="Proteomes" id="UP001151760">
    <property type="component" value="Unassembled WGS sequence"/>
</dbReference>
<organism evidence="2 3">
    <name type="scientific">Tanacetum coccineum</name>
    <dbReference type="NCBI Taxonomy" id="301880"/>
    <lineage>
        <taxon>Eukaryota</taxon>
        <taxon>Viridiplantae</taxon>
        <taxon>Streptophyta</taxon>
        <taxon>Embryophyta</taxon>
        <taxon>Tracheophyta</taxon>
        <taxon>Spermatophyta</taxon>
        <taxon>Magnoliopsida</taxon>
        <taxon>eudicotyledons</taxon>
        <taxon>Gunneridae</taxon>
        <taxon>Pentapetalae</taxon>
        <taxon>asterids</taxon>
        <taxon>campanulids</taxon>
        <taxon>Asterales</taxon>
        <taxon>Asteraceae</taxon>
        <taxon>Asteroideae</taxon>
        <taxon>Anthemideae</taxon>
        <taxon>Anthemidinae</taxon>
        <taxon>Tanacetum</taxon>
    </lineage>
</organism>
<keyword evidence="2" id="KW-0548">Nucleotidyltransferase</keyword>
<dbReference type="InterPro" id="IPR036397">
    <property type="entry name" value="RNaseH_sf"/>
</dbReference>
<dbReference type="PANTHER" id="PTHR47074">
    <property type="entry name" value="BNAC02G40300D PROTEIN"/>
    <property type="match status" value="1"/>
</dbReference>
<dbReference type="PANTHER" id="PTHR47074:SF48">
    <property type="entry name" value="POLYNUCLEOTIDYL TRANSFERASE, RIBONUCLEASE H-LIKE SUPERFAMILY PROTEIN"/>
    <property type="match status" value="1"/>
</dbReference>
<dbReference type="InterPro" id="IPR012337">
    <property type="entry name" value="RNaseH-like_sf"/>
</dbReference>
<dbReference type="InterPro" id="IPR002156">
    <property type="entry name" value="RNaseH_domain"/>
</dbReference>
<reference evidence="2" key="1">
    <citation type="journal article" date="2022" name="Int. J. Mol. Sci.">
        <title>Draft Genome of Tanacetum Coccineum: Genomic Comparison of Closely Related Tanacetum-Family Plants.</title>
        <authorList>
            <person name="Yamashiro T."/>
            <person name="Shiraishi A."/>
            <person name="Nakayama K."/>
            <person name="Satake H."/>
        </authorList>
    </citation>
    <scope>NUCLEOTIDE SEQUENCE</scope>
</reference>
<accession>A0ABQ5JD16</accession>
<dbReference type="InterPro" id="IPR044730">
    <property type="entry name" value="RNase_H-like_dom_plant"/>
</dbReference>
<proteinExistence type="predicted"/>
<keyword evidence="2" id="KW-0808">Transferase</keyword>
<protein>
    <submittedName>
        <fullName evidence="2">Reverse transcriptase</fullName>
    </submittedName>
</protein>
<evidence type="ECO:0000259" key="1">
    <source>
        <dbReference type="Pfam" id="PF13456"/>
    </source>
</evidence>
<dbReference type="Pfam" id="PF13456">
    <property type="entry name" value="RVT_3"/>
    <property type="match status" value="1"/>
</dbReference>
<keyword evidence="2" id="KW-0695">RNA-directed DNA polymerase</keyword>
<dbReference type="EMBL" id="BQNB010021773">
    <property type="protein sequence ID" value="GJU09940.1"/>
    <property type="molecule type" value="Genomic_DNA"/>
</dbReference>
<dbReference type="SUPFAM" id="SSF53098">
    <property type="entry name" value="Ribonuclease H-like"/>
    <property type="match status" value="1"/>
</dbReference>
<name>A0ABQ5JD16_9ASTR</name>
<gene>
    <name evidence="2" type="ORF">Tco_1132336</name>
</gene>
<feature type="domain" description="RNase H type-1" evidence="1">
    <location>
        <begin position="23"/>
        <end position="144"/>
    </location>
</feature>
<keyword evidence="3" id="KW-1185">Reference proteome</keyword>
<evidence type="ECO:0000313" key="3">
    <source>
        <dbReference type="Proteomes" id="UP001151760"/>
    </source>
</evidence>
<dbReference type="InterPro" id="IPR052929">
    <property type="entry name" value="RNase_H-like_EbsB-rel"/>
</dbReference>
<dbReference type="GO" id="GO:0003964">
    <property type="term" value="F:RNA-directed DNA polymerase activity"/>
    <property type="evidence" value="ECO:0007669"/>
    <property type="project" value="UniProtKB-KW"/>
</dbReference>
<dbReference type="Gene3D" id="3.30.420.10">
    <property type="entry name" value="Ribonuclease H-like superfamily/Ribonuclease H"/>
    <property type="match status" value="1"/>
</dbReference>
<sequence>MLRLMLHSGYFGFSSIYCVIKLNTDGGISSANSVAGIGFVMRCDDGSVMVAGSKRVAYASSVIEIEAYAILWAIQVALSKGFMNVILETDSRILVDALLHNKELLHIRGLFLHLRRLCGLFTLCSWSFVRRDGNRVAHELASRALYNQDEVYDGFVPASISSWVLKDVRPL</sequence>
<comment type="caution">
    <text evidence="2">The sequence shown here is derived from an EMBL/GenBank/DDBJ whole genome shotgun (WGS) entry which is preliminary data.</text>
</comment>